<dbReference type="InterPro" id="IPR011989">
    <property type="entry name" value="ARM-like"/>
</dbReference>
<dbReference type="VEuPathDB" id="FungiDB:BON22_3789"/>
<dbReference type="PROSITE" id="PS50166">
    <property type="entry name" value="IMPORTIN_B_NT"/>
    <property type="match status" value="1"/>
</dbReference>
<dbReference type="PhylomeDB" id="A0A061AVN9"/>
<organism evidence="5">
    <name type="scientific">Cyberlindnera fabianii</name>
    <name type="common">Yeast</name>
    <name type="synonym">Hansenula fabianii</name>
    <dbReference type="NCBI Taxonomy" id="36022"/>
    <lineage>
        <taxon>Eukaryota</taxon>
        <taxon>Fungi</taxon>
        <taxon>Dikarya</taxon>
        <taxon>Ascomycota</taxon>
        <taxon>Saccharomycotina</taxon>
        <taxon>Saccharomycetes</taxon>
        <taxon>Phaffomycetales</taxon>
        <taxon>Phaffomycetaceae</taxon>
        <taxon>Cyberlindnera</taxon>
    </lineage>
</organism>
<dbReference type="SMART" id="SM00913">
    <property type="entry name" value="IBN_N"/>
    <property type="match status" value="1"/>
</dbReference>
<keyword evidence="2" id="KW-0813">Transport</keyword>
<dbReference type="GO" id="GO:0005635">
    <property type="term" value="C:nuclear envelope"/>
    <property type="evidence" value="ECO:0007669"/>
    <property type="project" value="TreeGrafter"/>
</dbReference>
<dbReference type="OrthoDB" id="760868at2759"/>
<dbReference type="InterPro" id="IPR016024">
    <property type="entry name" value="ARM-type_fold"/>
</dbReference>
<dbReference type="AlphaFoldDB" id="A0A061AVN9"/>
<evidence type="ECO:0000256" key="1">
    <source>
        <dbReference type="ARBA" id="ARBA00004123"/>
    </source>
</evidence>
<dbReference type="PANTHER" id="PTHR10997:SF28">
    <property type="entry name" value="IMPORTIN BETA SMX1"/>
    <property type="match status" value="1"/>
</dbReference>
<comment type="subcellular location">
    <subcellularLocation>
        <location evidence="1">Nucleus</location>
    </subcellularLocation>
</comment>
<evidence type="ECO:0000259" key="4">
    <source>
        <dbReference type="PROSITE" id="PS50166"/>
    </source>
</evidence>
<gene>
    <name evidence="5" type="ORF">CYFA0S_07e04368g</name>
</gene>
<dbReference type="PANTHER" id="PTHR10997">
    <property type="entry name" value="IMPORTIN-7, 8, 11"/>
    <property type="match status" value="1"/>
</dbReference>
<dbReference type="GO" id="GO:0005829">
    <property type="term" value="C:cytosol"/>
    <property type="evidence" value="ECO:0007669"/>
    <property type="project" value="TreeGrafter"/>
</dbReference>
<evidence type="ECO:0000256" key="3">
    <source>
        <dbReference type="ARBA" id="ARBA00023242"/>
    </source>
</evidence>
<dbReference type="EMBL" id="LK052892">
    <property type="protein sequence ID" value="CDR41629.1"/>
    <property type="molecule type" value="Genomic_DNA"/>
</dbReference>
<evidence type="ECO:0000256" key="2">
    <source>
        <dbReference type="ARBA" id="ARBA00022448"/>
    </source>
</evidence>
<dbReference type="InterPro" id="IPR001494">
    <property type="entry name" value="Importin-beta_N"/>
</dbReference>
<sequence>MDRSAILNALTATLDPNLQVRKQAEAQLSACETQPGFTAFCLDVAIDDSITPSQRSSSAVYFKNRIYVHWGGSTDRAIGPEEQEQIKTKIIEALVKCYNDSHIRPQLTVAVKHILSRGGWDLNQPINHLITNTTDPAYCYTGLLLLLEATKSLRYKYDDHDRQPLNNYINNTFPILEQRASHLIQQTDYMSGEMMYYILKIFKYATLVALPTYFHQLSNLETWVSLHLAITQKPLPQEVLDVEPSDRILDKRVKCQKWGFGNLSRFYQRYCTPTSKNASPEFIEYFNKTYVPQILQVYFGIVEKWGSGSWLSDSSLYNLISFFEKCIMTEAWSLIQPHYSAILRHLIFPCLCQENLELFEDDPEEYIRRYFDINRESNTADIAAVDALFVTAHHRFEEINGILGLLNEVFTQFFANQSEETALKAEGGLRVLSSISFALTKKDSPFLSQVDQMIDSFVVPLLTSQFLFLRARSCETVSIFSHTYTDKNVLSKVFQGVHANFNNTECLPVQIEAADALKVLITDSLVIDAIRPEVPSIMKTLLSLSKVFELDMLAEIMEAFVETFSDDLEPFAVDMGQSLCDQFIRTATEMMEMQTSGGDSAEDKEYQAIGFMNTMTTMTMSMTKVNLEPVFMPAIEFVVQNASISFLTEAMELAESLISAQRNVSDNAWKLYSLVIDSFQTYAAEFFETYIPFFEAIIVFGFKGLQYNDPKVTALKQVLHELIASPVDYDNVGAIELLEYIILTFNEFNDDLVLVLKKFKEEELAPHSIVRILLASMSVDSVRTLQVTESLGETLRLSEIWFNLSTSFETVYGLKLQILGLLGLLSTPQIPGSIVGYLQQFSVKLFTCVSRLPEAISKRQEQLKADYYSPVDYEDVEYEADEDVFKSTPLDDLNSFVDFNNKFTHLHSVMPERHQQIMDSLSVDQKRVLHEILMFITSQEQTK</sequence>
<accession>A0A061AVN9</accession>
<feature type="domain" description="Importin N-terminal" evidence="4">
    <location>
        <begin position="24"/>
        <end position="96"/>
    </location>
</feature>
<dbReference type="GO" id="GO:0006606">
    <property type="term" value="P:protein import into nucleus"/>
    <property type="evidence" value="ECO:0007669"/>
    <property type="project" value="TreeGrafter"/>
</dbReference>
<evidence type="ECO:0000313" key="5">
    <source>
        <dbReference type="EMBL" id="CDR41629.1"/>
    </source>
</evidence>
<dbReference type="Gene3D" id="1.25.10.10">
    <property type="entry name" value="Leucine-rich Repeat Variant"/>
    <property type="match status" value="1"/>
</dbReference>
<proteinExistence type="predicted"/>
<dbReference type="GO" id="GO:0031267">
    <property type="term" value="F:small GTPase binding"/>
    <property type="evidence" value="ECO:0007669"/>
    <property type="project" value="InterPro"/>
</dbReference>
<keyword evidence="3" id="KW-0539">Nucleus</keyword>
<protein>
    <submittedName>
        <fullName evidence="5">CYFA0S07e04368g1_1</fullName>
    </submittedName>
</protein>
<dbReference type="Pfam" id="PF03810">
    <property type="entry name" value="IBN_N"/>
    <property type="match status" value="1"/>
</dbReference>
<reference evidence="5" key="1">
    <citation type="journal article" date="2014" name="Genome Announc.">
        <title>Genome sequence of the yeast Cyberlindnera fabianii (Hansenula fabianii).</title>
        <authorList>
            <person name="Freel K.C."/>
            <person name="Sarilar V."/>
            <person name="Neuveglise C."/>
            <person name="Devillers H."/>
            <person name="Friedrich A."/>
            <person name="Schacherer J."/>
        </authorList>
    </citation>
    <scope>NUCLEOTIDE SEQUENCE</scope>
    <source>
        <strain evidence="5">YJS4271</strain>
    </source>
</reference>
<name>A0A061AVN9_CYBFA</name>
<dbReference type="SUPFAM" id="SSF48371">
    <property type="entry name" value="ARM repeat"/>
    <property type="match status" value="1"/>
</dbReference>